<name>A0A6N6RLR4_9FLAO</name>
<dbReference type="EMBL" id="WBVO01000001">
    <property type="protein sequence ID" value="KAB2814510.1"/>
    <property type="molecule type" value="Genomic_DNA"/>
</dbReference>
<organism evidence="2 3">
    <name type="scientific">Phaeocystidibacter luteus</name>
    <dbReference type="NCBI Taxonomy" id="911197"/>
    <lineage>
        <taxon>Bacteria</taxon>
        <taxon>Pseudomonadati</taxon>
        <taxon>Bacteroidota</taxon>
        <taxon>Flavobacteriia</taxon>
        <taxon>Flavobacteriales</taxon>
        <taxon>Phaeocystidibacteraceae</taxon>
        <taxon>Phaeocystidibacter</taxon>
    </lineage>
</organism>
<dbReference type="RefSeq" id="WP_151666089.1">
    <property type="nucleotide sequence ID" value="NZ_WBVO01000001.1"/>
</dbReference>
<protein>
    <recommendedName>
        <fullName evidence="4">Outer membrane protein beta-barrel domain-containing protein</fullName>
    </recommendedName>
</protein>
<evidence type="ECO:0000256" key="1">
    <source>
        <dbReference type="SAM" id="SignalP"/>
    </source>
</evidence>
<keyword evidence="1" id="KW-0732">Signal</keyword>
<proteinExistence type="predicted"/>
<sequence>MKKTAAILFSLVALSFTANAQRWTEVEVYGGTSFVQGEMQESAIGFNSLRPTFGAAIHTRANKSNFMSFGGSFNTYSMNTTYMEDKNWLSGHSVEGMAYQAQLSMRLIMTGRDDMRFMKGAFLTYFEAGLGAHFASFRSTYPPDVIVKKTDIDRPTQTVVAPLASGTLGFQYYFNYKMGINFRLTGQAAGTDYLDGIQGITDANDYLMSATLGMTFAL</sequence>
<gene>
    <name evidence="2" type="ORF">F8C67_01870</name>
</gene>
<feature type="signal peptide" evidence="1">
    <location>
        <begin position="1"/>
        <end position="20"/>
    </location>
</feature>
<dbReference type="OrthoDB" id="966005at2"/>
<accession>A0A6N6RLR4</accession>
<comment type="caution">
    <text evidence="2">The sequence shown here is derived from an EMBL/GenBank/DDBJ whole genome shotgun (WGS) entry which is preliminary data.</text>
</comment>
<keyword evidence="3" id="KW-1185">Reference proteome</keyword>
<dbReference type="AlphaFoldDB" id="A0A6N6RLR4"/>
<evidence type="ECO:0000313" key="2">
    <source>
        <dbReference type="EMBL" id="KAB2814510.1"/>
    </source>
</evidence>
<feature type="chain" id="PRO_5026732215" description="Outer membrane protein beta-barrel domain-containing protein" evidence="1">
    <location>
        <begin position="21"/>
        <end position="218"/>
    </location>
</feature>
<evidence type="ECO:0000313" key="3">
    <source>
        <dbReference type="Proteomes" id="UP000468650"/>
    </source>
</evidence>
<evidence type="ECO:0008006" key="4">
    <source>
        <dbReference type="Google" id="ProtNLM"/>
    </source>
</evidence>
<reference evidence="2 3" key="1">
    <citation type="submission" date="2019-09" db="EMBL/GenBank/DDBJ databases">
        <title>Genomes of family Cryomorphaceae.</title>
        <authorList>
            <person name="Bowman J.P."/>
        </authorList>
    </citation>
    <scope>NUCLEOTIDE SEQUENCE [LARGE SCALE GENOMIC DNA]</scope>
    <source>
        <strain evidence="2 3">LMG 25704</strain>
    </source>
</reference>
<dbReference type="Proteomes" id="UP000468650">
    <property type="component" value="Unassembled WGS sequence"/>
</dbReference>